<keyword evidence="2" id="KW-0413">Isomerase</keyword>
<keyword evidence="3" id="KW-1185">Reference proteome</keyword>
<dbReference type="Proteomes" id="UP000006201">
    <property type="component" value="Unassembled WGS sequence"/>
</dbReference>
<sequence>MKKIDKYTYMPANGGGADEPPPKKKDSK</sequence>
<reference evidence="2 3" key="1">
    <citation type="submission" date="2006-02" db="EMBL/GenBank/DDBJ databases">
        <authorList>
            <person name="Moran M.A."/>
            <person name="Kjelleberg S."/>
            <person name="Egan S."/>
            <person name="Saunders N."/>
            <person name="Thomas T."/>
            <person name="Ferriera S."/>
            <person name="Johnson J."/>
            <person name="Kravitz S."/>
            <person name="Halpern A."/>
            <person name="Remington K."/>
            <person name="Beeson K."/>
            <person name="Tran B."/>
            <person name="Rogers Y.-H."/>
            <person name="Friedman R."/>
            <person name="Venter J.C."/>
        </authorList>
    </citation>
    <scope>NUCLEOTIDE SEQUENCE [LARGE SCALE GENOMIC DNA]</scope>
    <source>
        <strain evidence="2 3">D2</strain>
    </source>
</reference>
<dbReference type="AlphaFoldDB" id="A4C9G4"/>
<accession>A4C9G4</accession>
<dbReference type="EMBL" id="AAOH01000003">
    <property type="protein sequence ID" value="EAR29229.1"/>
    <property type="molecule type" value="Genomic_DNA"/>
</dbReference>
<comment type="caution">
    <text evidence="2">The sequence shown here is derived from an EMBL/GenBank/DDBJ whole genome shotgun (WGS) entry which is preliminary data.</text>
</comment>
<evidence type="ECO:0000313" key="2">
    <source>
        <dbReference type="EMBL" id="EAR29229.1"/>
    </source>
</evidence>
<evidence type="ECO:0000256" key="1">
    <source>
        <dbReference type="SAM" id="MobiDB-lite"/>
    </source>
</evidence>
<dbReference type="STRING" id="87626.PTD2_09294"/>
<name>A4C9G4_9GAMM</name>
<dbReference type="HOGENOM" id="CLU_3412809_0_0_6"/>
<protein>
    <submittedName>
        <fullName evidence="2">DNA topoisomerase III</fullName>
    </submittedName>
</protein>
<organism evidence="2 3">
    <name type="scientific">Pseudoalteromonas tunicata D2</name>
    <dbReference type="NCBI Taxonomy" id="87626"/>
    <lineage>
        <taxon>Bacteria</taxon>
        <taxon>Pseudomonadati</taxon>
        <taxon>Pseudomonadota</taxon>
        <taxon>Gammaproteobacteria</taxon>
        <taxon>Alteromonadales</taxon>
        <taxon>Pseudoalteromonadaceae</taxon>
        <taxon>Pseudoalteromonas</taxon>
    </lineage>
</organism>
<dbReference type="GO" id="GO:0016853">
    <property type="term" value="F:isomerase activity"/>
    <property type="evidence" value="ECO:0007669"/>
    <property type="project" value="UniProtKB-KW"/>
</dbReference>
<gene>
    <name evidence="2" type="ORF">PTD2_09294</name>
</gene>
<proteinExistence type="predicted"/>
<feature type="region of interest" description="Disordered" evidence="1">
    <location>
        <begin position="1"/>
        <end position="28"/>
    </location>
</feature>
<evidence type="ECO:0000313" key="3">
    <source>
        <dbReference type="Proteomes" id="UP000006201"/>
    </source>
</evidence>